<evidence type="ECO:0000313" key="3">
    <source>
        <dbReference type="Proteomes" id="UP000229713"/>
    </source>
</evidence>
<evidence type="ECO:0000313" key="1">
    <source>
        <dbReference type="EMBL" id="PIK82772.1"/>
    </source>
</evidence>
<accession>A0A855F6J2</accession>
<organism evidence="1 3">
    <name type="scientific">Raoultella ornithinolytica</name>
    <name type="common">Klebsiella ornithinolytica</name>
    <dbReference type="NCBI Taxonomy" id="54291"/>
    <lineage>
        <taxon>Bacteria</taxon>
        <taxon>Pseudomonadati</taxon>
        <taxon>Pseudomonadota</taxon>
        <taxon>Gammaproteobacteria</taxon>
        <taxon>Enterobacterales</taxon>
        <taxon>Enterobacteriaceae</taxon>
        <taxon>Klebsiella/Raoultella group</taxon>
        <taxon>Raoultella</taxon>
    </lineage>
</organism>
<dbReference type="EMBL" id="CP104450">
    <property type="protein sequence ID" value="UXE40165.1"/>
    <property type="molecule type" value="Genomic_DNA"/>
</dbReference>
<dbReference type="Proteomes" id="UP001064206">
    <property type="component" value="Chromosome"/>
</dbReference>
<dbReference type="GeneID" id="93753392"/>
<proteinExistence type="predicted"/>
<reference evidence="1 3" key="1">
    <citation type="submission" date="2017-07" db="EMBL/GenBank/DDBJ databases">
        <title>Raoultella ornithinolytica strain HH3 draft genome.</title>
        <authorList>
            <person name="Duceppe M.-O."/>
            <person name="Huang H."/>
            <person name="Phipps-Todd B."/>
        </authorList>
    </citation>
    <scope>NUCLEOTIDE SEQUENCE [LARGE SCALE GENOMIC DNA]</scope>
    <source>
        <strain evidence="1 3">HH3</strain>
    </source>
</reference>
<dbReference type="AlphaFoldDB" id="A0A855F6J2"/>
<reference evidence="2" key="2">
    <citation type="submission" date="2022-09" db="EMBL/GenBank/DDBJ databases">
        <title>Multidrug resistance Raoultella ornithinolytica Strain MQB_Silv_108.</title>
        <authorList>
            <person name="Quintela-Baluja M."/>
        </authorList>
    </citation>
    <scope>NUCLEOTIDE SEQUENCE</scope>
    <source>
        <strain evidence="2">MQB_Silv_108</strain>
    </source>
</reference>
<gene>
    <name evidence="1" type="ORF">CFY86_18510</name>
    <name evidence="2" type="ORF">N2J37_10680</name>
</gene>
<dbReference type="EMBL" id="NKYI01000026">
    <property type="protein sequence ID" value="PIK82772.1"/>
    <property type="molecule type" value="Genomic_DNA"/>
</dbReference>
<dbReference type="Proteomes" id="UP000229713">
    <property type="component" value="Unassembled WGS sequence"/>
</dbReference>
<dbReference type="RefSeq" id="WP_015584029.1">
    <property type="nucleotide sequence ID" value="NZ_ABDFAB020000008.1"/>
</dbReference>
<protein>
    <submittedName>
        <fullName evidence="1">Uncharacterized protein</fullName>
    </submittedName>
</protein>
<name>A0A855F6J2_RAOOR</name>
<evidence type="ECO:0000313" key="2">
    <source>
        <dbReference type="EMBL" id="UXE40165.1"/>
    </source>
</evidence>
<sequence>MSQNFSKLLGFWFSAYARQENRRRRKPGKYPRQPCVGGAGPLLILILHAPARPPQACPQYNVPLDSHLAP</sequence>